<dbReference type="InterPro" id="IPR012319">
    <property type="entry name" value="FPG_cat"/>
</dbReference>
<dbReference type="InterPro" id="IPR015886">
    <property type="entry name" value="H2TH_FPG"/>
</dbReference>
<dbReference type="Pfam" id="PF01149">
    <property type="entry name" value="Fapy_DNA_glyco"/>
    <property type="match status" value="1"/>
</dbReference>
<dbReference type="PROSITE" id="PS00061">
    <property type="entry name" value="ADH_SHORT"/>
    <property type="match status" value="1"/>
</dbReference>
<comment type="similarity">
    <text evidence="2">Belongs to the FPG family.</text>
</comment>
<comment type="catalytic activity">
    <reaction evidence="1">
        <text>Hydrolysis of DNA containing ring-opened 7-methylguanine residues, releasing 2,6-diamino-4-hydroxy-5-(N-methyl)formamidopyrimidine.</text>
        <dbReference type="EC" id="3.2.2.23"/>
    </reaction>
</comment>
<dbReference type="PROSITE" id="PS51068">
    <property type="entry name" value="FPG_CAT"/>
    <property type="match status" value="1"/>
</dbReference>
<organism evidence="13 14">
    <name type="scientific">Mucor circinelloides f. lusitanicus</name>
    <name type="common">Mucor racemosus var. lusitanicus</name>
    <dbReference type="NCBI Taxonomy" id="29924"/>
    <lineage>
        <taxon>Eukaryota</taxon>
        <taxon>Fungi</taxon>
        <taxon>Fungi incertae sedis</taxon>
        <taxon>Mucoromycota</taxon>
        <taxon>Mucoromycotina</taxon>
        <taxon>Mucoromycetes</taxon>
        <taxon>Mucorales</taxon>
        <taxon>Mucorineae</taxon>
        <taxon>Mucoraceae</taxon>
        <taxon>Mucor</taxon>
    </lineage>
</organism>
<gene>
    <name evidence="13" type="ORF">FB192DRAFT_1335897</name>
</gene>
<keyword evidence="7" id="KW-0234">DNA repair</keyword>
<protein>
    <recommendedName>
        <fullName evidence="12">Formamidopyrimidine-DNA glycosylase catalytic domain-containing protein</fullName>
    </recommendedName>
</protein>
<sequence length="646" mass="72685">MPEIAEVERARLRIHRQCINHKITHVEAQPDTNIFKGMAPDDFAKTMLNKTLVDTKRWGKYFILIFDEEPHLVAHLGMTGGIRFEHEELGKGLQWPPRFHKLLVTFTDPATNKEVHFGYKDPLRWGKLRLVSGDPLTSDPINKLGFDPVLGLPDIDTFRSKVQKRSVPVKALLLDQSFSAGVGNWVADEILYQAMIHPAQYTNTLTEKELDDMYYKMKFICETAVEAEADEDKFPDDWLMKHRWNKGKKNENKGRLPNGMLLQFETVGGRTSAFAPERQVLRVTEENTKVAVKRKRTVRVKKQEESDEDEDLSDEFDDEDDYADSKSKAKSKSHKSKRKPKAVKKEVKKDRKHTLKAQDERVVILGCSSGIGKECALRYAARGAKLVLFARRKELLEQLKQQCQDAGSPQVELLAGDVTVEDDLVDLAAFTKRTMGDVVDTVIYCAGMISVRPFLDACGIQITKDHHQYKITEQQKDGQQIIDALQTITTINYFSSVWTARLFLPLLLNSVSPNFIVVSSMAGKVGAPTRGLYAGSKHALHGFFDSIRVELSPYNVHIGLVCPGTVDTELRQSAVDKSLGGSQDATIAGSKKNKLSPSAVAKRIVEASDMREREVYIPAWFGHVALWAKLLASPLVDYAAARKYKS</sequence>
<dbReference type="EMBL" id="JAAECE010000011">
    <property type="protein sequence ID" value="KAF1796678.1"/>
    <property type="molecule type" value="Genomic_DNA"/>
</dbReference>
<evidence type="ECO:0000259" key="12">
    <source>
        <dbReference type="PROSITE" id="PS51068"/>
    </source>
</evidence>
<dbReference type="SUPFAM" id="SSF46946">
    <property type="entry name" value="S13-like H2TH domain"/>
    <property type="match status" value="1"/>
</dbReference>
<evidence type="ECO:0000256" key="8">
    <source>
        <dbReference type="ARBA" id="ARBA00023239"/>
    </source>
</evidence>
<name>A0A8H4B7N2_MUCCL</name>
<dbReference type="SMART" id="SM00898">
    <property type="entry name" value="Fapy_DNA_glyco"/>
    <property type="match status" value="1"/>
</dbReference>
<keyword evidence="3" id="KW-0227">DNA damage</keyword>
<evidence type="ECO:0000256" key="4">
    <source>
        <dbReference type="ARBA" id="ARBA00022801"/>
    </source>
</evidence>
<keyword evidence="10" id="KW-0326">Glycosidase</keyword>
<dbReference type="GO" id="GO:0008270">
    <property type="term" value="F:zinc ion binding"/>
    <property type="evidence" value="ECO:0007669"/>
    <property type="project" value="InterPro"/>
</dbReference>
<dbReference type="GO" id="GO:0003906">
    <property type="term" value="F:DNA-(apurinic or apyrimidinic site) endonuclease activity"/>
    <property type="evidence" value="ECO:0007669"/>
    <property type="project" value="InterPro"/>
</dbReference>
<evidence type="ECO:0000256" key="7">
    <source>
        <dbReference type="ARBA" id="ARBA00023204"/>
    </source>
</evidence>
<dbReference type="FunFam" id="1.10.8.50:FF:000009">
    <property type="entry name" value="Formamidopyrimidine-DNA glycosylase"/>
    <property type="match status" value="1"/>
</dbReference>
<keyword evidence="9" id="KW-0511">Multifunctional enzyme</keyword>
<feature type="compositionally biased region" description="Acidic residues" evidence="11">
    <location>
        <begin position="305"/>
        <end position="322"/>
    </location>
</feature>
<evidence type="ECO:0000256" key="3">
    <source>
        <dbReference type="ARBA" id="ARBA00022763"/>
    </source>
</evidence>
<evidence type="ECO:0000256" key="5">
    <source>
        <dbReference type="ARBA" id="ARBA00022857"/>
    </source>
</evidence>
<dbReference type="Gene3D" id="3.40.50.720">
    <property type="entry name" value="NAD(P)-binding Rossmann-like Domain"/>
    <property type="match status" value="1"/>
</dbReference>
<evidence type="ECO:0000313" key="14">
    <source>
        <dbReference type="Proteomes" id="UP000469890"/>
    </source>
</evidence>
<evidence type="ECO:0000256" key="11">
    <source>
        <dbReference type="SAM" id="MobiDB-lite"/>
    </source>
</evidence>
<dbReference type="PANTHER" id="PTHR22993">
    <property type="entry name" value="FORMAMIDOPYRIMIDINE-DNA GLYCOSYLASE"/>
    <property type="match status" value="1"/>
</dbReference>
<dbReference type="InterPro" id="IPR020904">
    <property type="entry name" value="Sc_DH/Rdtase_CS"/>
</dbReference>
<dbReference type="PANTHER" id="PTHR22993:SF9">
    <property type="entry name" value="FORMAMIDOPYRIMIDINE-DNA GLYCOSYLASE"/>
    <property type="match status" value="1"/>
</dbReference>
<feature type="compositionally biased region" description="Basic residues" evidence="11">
    <location>
        <begin position="328"/>
        <end position="342"/>
    </location>
</feature>
<evidence type="ECO:0000256" key="2">
    <source>
        <dbReference type="ARBA" id="ARBA00009409"/>
    </source>
</evidence>
<evidence type="ECO:0000256" key="1">
    <source>
        <dbReference type="ARBA" id="ARBA00001668"/>
    </source>
</evidence>
<comment type="caution">
    <text evidence="13">The sequence shown here is derived from an EMBL/GenBank/DDBJ whole genome shotgun (WGS) entry which is preliminary data.</text>
</comment>
<dbReference type="PRINTS" id="PR00081">
    <property type="entry name" value="GDHRDH"/>
</dbReference>
<dbReference type="Proteomes" id="UP000469890">
    <property type="component" value="Unassembled WGS sequence"/>
</dbReference>
<proteinExistence type="inferred from homology"/>
<evidence type="ECO:0000313" key="13">
    <source>
        <dbReference type="EMBL" id="KAF1796678.1"/>
    </source>
</evidence>
<dbReference type="Pfam" id="PF06831">
    <property type="entry name" value="H2TH"/>
    <property type="match status" value="1"/>
</dbReference>
<dbReference type="AlphaFoldDB" id="A0A8H4B7N2"/>
<keyword evidence="5" id="KW-0521">NADP</keyword>
<feature type="domain" description="Formamidopyrimidine-DNA glycosylase catalytic" evidence="12">
    <location>
        <begin position="2"/>
        <end position="126"/>
    </location>
</feature>
<reference evidence="13 14" key="1">
    <citation type="submission" date="2019-09" db="EMBL/GenBank/DDBJ databases">
        <authorList>
            <consortium name="DOE Joint Genome Institute"/>
            <person name="Mondo S.J."/>
            <person name="Navarro-Mendoza M.I."/>
            <person name="Perez-Arques C."/>
            <person name="Panchal S."/>
            <person name="Nicolas F.E."/>
            <person name="Ganguly P."/>
            <person name="Pangilinan J."/>
            <person name="Grigoriev I."/>
            <person name="Heitman J."/>
            <person name="Sanya K."/>
            <person name="Garre V."/>
        </authorList>
    </citation>
    <scope>NUCLEOTIDE SEQUENCE [LARGE SCALE GENOMIC DNA]</scope>
    <source>
        <strain evidence="13 14">MU402</strain>
    </source>
</reference>
<dbReference type="GO" id="GO:0003684">
    <property type="term" value="F:damaged DNA binding"/>
    <property type="evidence" value="ECO:0007669"/>
    <property type="project" value="InterPro"/>
</dbReference>
<evidence type="ECO:0000256" key="10">
    <source>
        <dbReference type="ARBA" id="ARBA00023295"/>
    </source>
</evidence>
<dbReference type="InterPro" id="IPR002347">
    <property type="entry name" value="SDR_fam"/>
</dbReference>
<dbReference type="InterPro" id="IPR036291">
    <property type="entry name" value="NAD(P)-bd_dom_sf"/>
</dbReference>
<keyword evidence="4" id="KW-0378">Hydrolase</keyword>
<dbReference type="SUPFAM" id="SSF81624">
    <property type="entry name" value="N-terminal domain of MutM-like DNA repair proteins"/>
    <property type="match status" value="1"/>
</dbReference>
<dbReference type="GO" id="GO:0008534">
    <property type="term" value="F:oxidized purine nucleobase lesion DNA N-glycosylase activity"/>
    <property type="evidence" value="ECO:0007669"/>
    <property type="project" value="UniProtKB-EC"/>
</dbReference>
<dbReference type="Gene3D" id="1.10.8.50">
    <property type="match status" value="1"/>
</dbReference>
<feature type="region of interest" description="Disordered" evidence="11">
    <location>
        <begin position="295"/>
        <end position="354"/>
    </location>
</feature>
<evidence type="ECO:0000256" key="9">
    <source>
        <dbReference type="ARBA" id="ARBA00023268"/>
    </source>
</evidence>
<dbReference type="SMART" id="SM01232">
    <property type="entry name" value="H2TH"/>
    <property type="match status" value="1"/>
</dbReference>
<evidence type="ECO:0000256" key="6">
    <source>
        <dbReference type="ARBA" id="ARBA00023125"/>
    </source>
</evidence>
<keyword evidence="8" id="KW-0456">Lyase</keyword>
<dbReference type="SUPFAM" id="SSF51735">
    <property type="entry name" value="NAD(P)-binding Rossmann-fold domains"/>
    <property type="match status" value="1"/>
</dbReference>
<dbReference type="GO" id="GO:0005634">
    <property type="term" value="C:nucleus"/>
    <property type="evidence" value="ECO:0007669"/>
    <property type="project" value="TreeGrafter"/>
</dbReference>
<dbReference type="InterPro" id="IPR035937">
    <property type="entry name" value="FPG_N"/>
</dbReference>
<dbReference type="Pfam" id="PF00106">
    <property type="entry name" value="adh_short"/>
    <property type="match status" value="1"/>
</dbReference>
<accession>A0A8H4B7N2</accession>
<dbReference type="InterPro" id="IPR010979">
    <property type="entry name" value="Ribosomal_uS13-like_H2TH"/>
</dbReference>
<dbReference type="Gene3D" id="3.20.190.10">
    <property type="entry name" value="MutM-like, N-terminal"/>
    <property type="match status" value="1"/>
</dbReference>
<dbReference type="GO" id="GO:0006284">
    <property type="term" value="P:base-excision repair"/>
    <property type="evidence" value="ECO:0007669"/>
    <property type="project" value="InterPro"/>
</dbReference>
<dbReference type="GO" id="GO:0016829">
    <property type="term" value="F:lyase activity"/>
    <property type="evidence" value="ECO:0007669"/>
    <property type="project" value="UniProtKB-KW"/>
</dbReference>
<keyword evidence="6" id="KW-0238">DNA-binding</keyword>